<sequence length="137" mass="14589">MRTGIRALLGLTTAAALVLGGSTTASAASDPGTWKWGSIYSADHKAYAKGKVVALQSGFEVSGTLNDSAGAGCGWVQLSYRDRFSTEWSGANLLNCFNRPTTFRTSVGGIDLIRARVCEGTYQRPTACSNWRVVFSN</sequence>
<keyword evidence="3" id="KW-1185">Reference proteome</keyword>
<keyword evidence="1" id="KW-0732">Signal</keyword>
<dbReference type="EMBL" id="JACHMP010000001">
    <property type="protein sequence ID" value="MBB5818089.1"/>
    <property type="molecule type" value="Genomic_DNA"/>
</dbReference>
<name>A0A7W9ICC0_9ACTN</name>
<evidence type="ECO:0000256" key="1">
    <source>
        <dbReference type="SAM" id="SignalP"/>
    </source>
</evidence>
<comment type="caution">
    <text evidence="2">The sequence shown here is derived from an EMBL/GenBank/DDBJ whole genome shotgun (WGS) entry which is preliminary data.</text>
</comment>
<evidence type="ECO:0000313" key="3">
    <source>
        <dbReference type="Proteomes" id="UP000540685"/>
    </source>
</evidence>
<evidence type="ECO:0000313" key="2">
    <source>
        <dbReference type="EMBL" id="MBB5818089.1"/>
    </source>
</evidence>
<protein>
    <recommendedName>
        <fullName evidence="4">Secreted protein</fullName>
    </recommendedName>
</protein>
<gene>
    <name evidence="2" type="ORF">F4562_001151</name>
</gene>
<dbReference type="RefSeq" id="WP_184547865.1">
    <property type="nucleotide sequence ID" value="NZ_JACHMP010000001.1"/>
</dbReference>
<feature type="chain" id="PRO_5031295879" description="Secreted protein" evidence="1">
    <location>
        <begin position="28"/>
        <end position="137"/>
    </location>
</feature>
<evidence type="ECO:0008006" key="4">
    <source>
        <dbReference type="Google" id="ProtNLM"/>
    </source>
</evidence>
<proteinExistence type="predicted"/>
<reference evidence="2 3" key="1">
    <citation type="submission" date="2020-08" db="EMBL/GenBank/DDBJ databases">
        <title>Sequencing the genomes of 1000 actinobacteria strains.</title>
        <authorList>
            <person name="Klenk H.-P."/>
        </authorList>
    </citation>
    <scope>NUCLEOTIDE SEQUENCE [LARGE SCALE GENOMIC DNA]</scope>
    <source>
        <strain evidence="2 3">DSM 46887</strain>
    </source>
</reference>
<feature type="signal peptide" evidence="1">
    <location>
        <begin position="1"/>
        <end position="27"/>
    </location>
</feature>
<organism evidence="2 3">
    <name type="scientific">Streptosporangium becharense</name>
    <dbReference type="NCBI Taxonomy" id="1816182"/>
    <lineage>
        <taxon>Bacteria</taxon>
        <taxon>Bacillati</taxon>
        <taxon>Actinomycetota</taxon>
        <taxon>Actinomycetes</taxon>
        <taxon>Streptosporangiales</taxon>
        <taxon>Streptosporangiaceae</taxon>
        <taxon>Streptosporangium</taxon>
    </lineage>
</organism>
<dbReference type="AlphaFoldDB" id="A0A7W9ICC0"/>
<accession>A0A7W9ICC0</accession>
<dbReference type="Proteomes" id="UP000540685">
    <property type="component" value="Unassembled WGS sequence"/>
</dbReference>